<comment type="subcellular location">
    <subcellularLocation>
        <location evidence="1">Cytoplasm</location>
    </subcellularLocation>
</comment>
<name>A0A267DPB7_9PLAT</name>
<dbReference type="PROSITE" id="PS00028">
    <property type="entry name" value="ZINC_FINGER_C2H2_1"/>
    <property type="match status" value="2"/>
</dbReference>
<evidence type="ECO:0000256" key="7">
    <source>
        <dbReference type="ARBA" id="ARBA00022833"/>
    </source>
</evidence>
<dbReference type="PANTHER" id="PTHR13182">
    <property type="entry name" value="ZINC FINGER PROTEIN 622"/>
    <property type="match status" value="1"/>
</dbReference>
<evidence type="ECO:0000313" key="12">
    <source>
        <dbReference type="Proteomes" id="UP000215902"/>
    </source>
</evidence>
<dbReference type="SUPFAM" id="SSF57667">
    <property type="entry name" value="beta-beta-alpha zinc fingers"/>
    <property type="match status" value="2"/>
</dbReference>
<evidence type="ECO:0000313" key="11">
    <source>
        <dbReference type="EMBL" id="PAA50537.1"/>
    </source>
</evidence>
<dbReference type="SMART" id="SM00451">
    <property type="entry name" value="ZnF_U1"/>
    <property type="match status" value="2"/>
</dbReference>
<dbReference type="InterPro" id="IPR041661">
    <property type="entry name" value="ZN622/Rei1/Reh1_Znf-C2H2"/>
</dbReference>
<dbReference type="InterPro" id="IPR013087">
    <property type="entry name" value="Znf_C2H2_type"/>
</dbReference>
<dbReference type="OrthoDB" id="19329at2759"/>
<evidence type="ECO:0000256" key="3">
    <source>
        <dbReference type="ARBA" id="ARBA00022517"/>
    </source>
</evidence>
<accession>A0A267DPB7</accession>
<dbReference type="GO" id="GO:0030687">
    <property type="term" value="C:preribosome, large subunit precursor"/>
    <property type="evidence" value="ECO:0007669"/>
    <property type="project" value="TreeGrafter"/>
</dbReference>
<evidence type="ECO:0000259" key="10">
    <source>
        <dbReference type="PROSITE" id="PS00028"/>
    </source>
</evidence>
<dbReference type="Pfam" id="PF12756">
    <property type="entry name" value="zf-C2H2_2"/>
    <property type="match status" value="1"/>
</dbReference>
<keyword evidence="5" id="KW-0677">Repeat</keyword>
<keyword evidence="2" id="KW-0963">Cytoplasm</keyword>
<dbReference type="Pfam" id="PF12171">
    <property type="entry name" value="zf-C2H2_jaz"/>
    <property type="match status" value="1"/>
</dbReference>
<feature type="compositionally biased region" description="Acidic residues" evidence="9">
    <location>
        <begin position="128"/>
        <end position="139"/>
    </location>
</feature>
<dbReference type="Proteomes" id="UP000215902">
    <property type="component" value="Unassembled WGS sequence"/>
</dbReference>
<keyword evidence="6" id="KW-0863">Zinc-finger</keyword>
<dbReference type="InterPro" id="IPR036236">
    <property type="entry name" value="Znf_C2H2_sf"/>
</dbReference>
<keyword evidence="12" id="KW-1185">Reference proteome</keyword>
<dbReference type="InterPro" id="IPR040025">
    <property type="entry name" value="Znf622/Rei1/Reh1"/>
</dbReference>
<dbReference type="PANTHER" id="PTHR13182:SF8">
    <property type="entry name" value="CYTOPLASMIC 60S SUBUNIT BIOGENESIS FACTOR ZNF622"/>
    <property type="match status" value="1"/>
</dbReference>
<gene>
    <name evidence="11" type="ORF">BOX15_Mlig021740g1</name>
</gene>
<keyword evidence="7" id="KW-0862">Zinc</keyword>
<evidence type="ECO:0000256" key="2">
    <source>
        <dbReference type="ARBA" id="ARBA00022490"/>
    </source>
</evidence>
<protein>
    <recommendedName>
        <fullName evidence="10">C2H2-type domain-containing protein</fullName>
    </recommendedName>
</protein>
<feature type="domain" description="C2H2-type" evidence="10">
    <location>
        <begin position="5"/>
        <end position="27"/>
    </location>
</feature>
<organism evidence="11 12">
    <name type="scientific">Macrostomum lignano</name>
    <dbReference type="NCBI Taxonomy" id="282301"/>
    <lineage>
        <taxon>Eukaryota</taxon>
        <taxon>Metazoa</taxon>
        <taxon>Spiralia</taxon>
        <taxon>Lophotrochozoa</taxon>
        <taxon>Platyhelminthes</taxon>
        <taxon>Rhabditophora</taxon>
        <taxon>Macrostomorpha</taxon>
        <taxon>Macrostomida</taxon>
        <taxon>Macrostomidae</taxon>
        <taxon>Macrostomum</taxon>
    </lineage>
</organism>
<evidence type="ECO:0000256" key="9">
    <source>
        <dbReference type="SAM" id="MobiDB-lite"/>
    </source>
</evidence>
<dbReference type="GO" id="GO:0005737">
    <property type="term" value="C:cytoplasm"/>
    <property type="evidence" value="ECO:0007669"/>
    <property type="project" value="UniProtKB-SubCell"/>
</dbReference>
<evidence type="ECO:0000256" key="4">
    <source>
        <dbReference type="ARBA" id="ARBA00022723"/>
    </source>
</evidence>
<dbReference type="GO" id="GO:0003676">
    <property type="term" value="F:nucleic acid binding"/>
    <property type="evidence" value="ECO:0007669"/>
    <property type="project" value="InterPro"/>
</dbReference>
<feature type="domain" description="C2H2-type" evidence="10">
    <location>
        <begin position="79"/>
        <end position="101"/>
    </location>
</feature>
<evidence type="ECO:0000256" key="6">
    <source>
        <dbReference type="ARBA" id="ARBA00022771"/>
    </source>
</evidence>
<dbReference type="InterPro" id="IPR022755">
    <property type="entry name" value="Znf_C2H2_jaz"/>
</dbReference>
<comment type="caution">
    <text evidence="11">The sequence shown here is derived from an EMBL/GenBank/DDBJ whole genome shotgun (WGS) entry which is preliminary data.</text>
</comment>
<feature type="region of interest" description="Disordered" evidence="9">
    <location>
        <begin position="97"/>
        <end position="140"/>
    </location>
</feature>
<proteinExistence type="inferred from homology"/>
<dbReference type="Gene3D" id="3.30.160.60">
    <property type="entry name" value="Classic Zinc Finger"/>
    <property type="match status" value="1"/>
</dbReference>
<dbReference type="GO" id="GO:0008270">
    <property type="term" value="F:zinc ion binding"/>
    <property type="evidence" value="ECO:0007669"/>
    <property type="project" value="UniProtKB-KW"/>
</dbReference>
<dbReference type="AlphaFoldDB" id="A0A267DPB7"/>
<evidence type="ECO:0000256" key="1">
    <source>
        <dbReference type="ARBA" id="ARBA00004496"/>
    </source>
</evidence>
<dbReference type="STRING" id="282301.A0A267DPB7"/>
<reference evidence="11 12" key="1">
    <citation type="submission" date="2017-06" db="EMBL/GenBank/DDBJ databases">
        <title>A platform for efficient transgenesis in Macrostomum lignano, a flatworm model organism for stem cell research.</title>
        <authorList>
            <person name="Berezikov E."/>
        </authorList>
    </citation>
    <scope>NUCLEOTIDE SEQUENCE [LARGE SCALE GENOMIC DNA]</scope>
    <source>
        <strain evidence="11">DV1</strain>
        <tissue evidence="11">Whole organism</tissue>
    </source>
</reference>
<dbReference type="SMART" id="SM00355">
    <property type="entry name" value="ZnF_C2H2"/>
    <property type="match status" value="4"/>
</dbReference>
<evidence type="ECO:0000256" key="5">
    <source>
        <dbReference type="ARBA" id="ARBA00022737"/>
    </source>
</evidence>
<dbReference type="InterPro" id="IPR003604">
    <property type="entry name" value="Matrin/U1-like-C_Znf_C2H2"/>
</dbReference>
<evidence type="ECO:0000256" key="8">
    <source>
        <dbReference type="ARBA" id="ARBA00034126"/>
    </source>
</evidence>
<comment type="similarity">
    <text evidence="8">Belongs to the REI1 family.</text>
</comment>
<feature type="compositionally biased region" description="Basic and acidic residues" evidence="9">
    <location>
        <begin position="104"/>
        <end position="120"/>
    </location>
</feature>
<sequence>MSFPCISCGVILASSAEQREHYKSEWHRYNLKRKVANLPPIPIDEFNLKKTLFAKSDYEAHNPTGSGGEEKSKKSLPYCSACHKKFSSAKAFENHVASKKHKQREAEQLEQRETPGRSDSPDWLSVDGDSDSDSGELDGESPLGQEECLFCPNVAASLEANCAHMLREHGFALPDPDLLSDLEGLITLLDYKVGVGRECLWCHGARRFDSVRAVRSHMLDKGHCRYNLAGEHAFDLADFYDYSSLGLDPNAGEDDADSGEEDAPTDLETFELVLPSGAVVGHRSLMRYYRQSPAPPGRWPCLRPAAACSISACWLSTDPLAGTARPAARPRWPPCAIGPSCSGIGSGRLCSSAWAPIGCRNTSGIRIPSRCWLWVLCPSFIAASLLANPMACRVMKMIF</sequence>
<keyword evidence="4" id="KW-0479">Metal-binding</keyword>
<dbReference type="GO" id="GO:0042273">
    <property type="term" value="P:ribosomal large subunit biogenesis"/>
    <property type="evidence" value="ECO:0007669"/>
    <property type="project" value="TreeGrafter"/>
</dbReference>
<keyword evidence="3" id="KW-0690">Ribosome biogenesis</keyword>
<dbReference type="EMBL" id="NIVC01003614">
    <property type="protein sequence ID" value="PAA50537.1"/>
    <property type="molecule type" value="Genomic_DNA"/>
</dbReference>